<dbReference type="InterPro" id="IPR020103">
    <property type="entry name" value="PsdUridine_synth_cat_dom_sf"/>
</dbReference>
<dbReference type="GO" id="GO:0009982">
    <property type="term" value="F:pseudouridine synthase activity"/>
    <property type="evidence" value="ECO:0007669"/>
    <property type="project" value="InterPro"/>
</dbReference>
<dbReference type="Gene3D" id="3.30.2350.10">
    <property type="entry name" value="Pseudouridine synthase"/>
    <property type="match status" value="1"/>
</dbReference>
<comment type="function">
    <text evidence="4">Responsible for synthesis of pseudouridine from uracil.</text>
</comment>
<accession>A0A5C5XI31</accession>
<dbReference type="AlphaFoldDB" id="A0A5C5XI31"/>
<feature type="domain" description="Pseudouridine synthase RsuA/RluA-like" evidence="5">
    <location>
        <begin position="90"/>
        <end position="247"/>
    </location>
</feature>
<comment type="catalytic activity">
    <reaction evidence="4">
        <text>a uridine in RNA = a pseudouridine in RNA</text>
        <dbReference type="Rhea" id="RHEA:48348"/>
        <dbReference type="Rhea" id="RHEA-COMP:12068"/>
        <dbReference type="Rhea" id="RHEA-COMP:12069"/>
        <dbReference type="ChEBI" id="CHEBI:65314"/>
        <dbReference type="ChEBI" id="CHEBI:65315"/>
    </reaction>
</comment>
<feature type="active site" evidence="3">
    <location>
        <position position="139"/>
    </location>
</feature>
<dbReference type="EC" id="5.4.99.-" evidence="4"/>
<dbReference type="GO" id="GO:0000455">
    <property type="term" value="P:enzyme-directed rRNA pseudouridine synthesis"/>
    <property type="evidence" value="ECO:0007669"/>
    <property type="project" value="TreeGrafter"/>
</dbReference>
<evidence type="ECO:0000256" key="3">
    <source>
        <dbReference type="PIRSR" id="PIRSR606225-1"/>
    </source>
</evidence>
<proteinExistence type="inferred from homology"/>
<keyword evidence="7" id="KW-1185">Reference proteome</keyword>
<evidence type="ECO:0000313" key="7">
    <source>
        <dbReference type="Proteomes" id="UP000316095"/>
    </source>
</evidence>
<dbReference type="GO" id="GO:0003723">
    <property type="term" value="F:RNA binding"/>
    <property type="evidence" value="ECO:0007669"/>
    <property type="project" value="InterPro"/>
</dbReference>
<dbReference type="PANTHER" id="PTHR21600:SF44">
    <property type="entry name" value="RIBOSOMAL LARGE SUBUNIT PSEUDOURIDINE SYNTHASE D"/>
    <property type="match status" value="1"/>
</dbReference>
<evidence type="ECO:0000256" key="4">
    <source>
        <dbReference type="RuleBase" id="RU362028"/>
    </source>
</evidence>
<keyword evidence="2 4" id="KW-0413">Isomerase</keyword>
<evidence type="ECO:0000256" key="2">
    <source>
        <dbReference type="ARBA" id="ARBA00023235"/>
    </source>
</evidence>
<dbReference type="NCBIfam" id="TIGR00005">
    <property type="entry name" value="rluA_subfam"/>
    <property type="match status" value="1"/>
</dbReference>
<dbReference type="EMBL" id="SJPG01000001">
    <property type="protein sequence ID" value="TWT62003.1"/>
    <property type="molecule type" value="Genomic_DNA"/>
</dbReference>
<dbReference type="InterPro" id="IPR036986">
    <property type="entry name" value="S4_RNA-bd_sf"/>
</dbReference>
<dbReference type="PROSITE" id="PS01129">
    <property type="entry name" value="PSI_RLU"/>
    <property type="match status" value="1"/>
</dbReference>
<organism evidence="6 7">
    <name type="scientific">Rubinisphaera italica</name>
    <dbReference type="NCBI Taxonomy" id="2527969"/>
    <lineage>
        <taxon>Bacteria</taxon>
        <taxon>Pseudomonadati</taxon>
        <taxon>Planctomycetota</taxon>
        <taxon>Planctomycetia</taxon>
        <taxon>Planctomycetales</taxon>
        <taxon>Planctomycetaceae</taxon>
        <taxon>Rubinisphaera</taxon>
    </lineage>
</organism>
<dbReference type="Proteomes" id="UP000316095">
    <property type="component" value="Unassembled WGS sequence"/>
</dbReference>
<evidence type="ECO:0000256" key="1">
    <source>
        <dbReference type="ARBA" id="ARBA00010876"/>
    </source>
</evidence>
<dbReference type="SUPFAM" id="SSF55120">
    <property type="entry name" value="Pseudouridine synthase"/>
    <property type="match status" value="1"/>
</dbReference>
<gene>
    <name evidence="6" type="primary">rluD_1</name>
    <name evidence="6" type="ORF">Pan54_27420</name>
</gene>
<comment type="caution">
    <text evidence="6">The sequence shown here is derived from an EMBL/GenBank/DDBJ whole genome shotgun (WGS) entry which is preliminary data.</text>
</comment>
<dbReference type="InterPro" id="IPR006145">
    <property type="entry name" value="PsdUridine_synth_RsuA/RluA"/>
</dbReference>
<evidence type="ECO:0000313" key="6">
    <source>
        <dbReference type="EMBL" id="TWT62003.1"/>
    </source>
</evidence>
<reference evidence="6 7" key="1">
    <citation type="submission" date="2019-02" db="EMBL/GenBank/DDBJ databases">
        <title>Deep-cultivation of Planctomycetes and their phenomic and genomic characterization uncovers novel biology.</title>
        <authorList>
            <person name="Wiegand S."/>
            <person name="Jogler M."/>
            <person name="Boedeker C."/>
            <person name="Pinto D."/>
            <person name="Vollmers J."/>
            <person name="Rivas-Marin E."/>
            <person name="Kohn T."/>
            <person name="Peeters S.H."/>
            <person name="Heuer A."/>
            <person name="Rast P."/>
            <person name="Oberbeckmann S."/>
            <person name="Bunk B."/>
            <person name="Jeske O."/>
            <person name="Meyerdierks A."/>
            <person name="Storesund J.E."/>
            <person name="Kallscheuer N."/>
            <person name="Luecker S."/>
            <person name="Lage O.M."/>
            <person name="Pohl T."/>
            <person name="Merkel B.J."/>
            <person name="Hornburger P."/>
            <person name="Mueller R.-W."/>
            <person name="Bruemmer F."/>
            <person name="Labrenz M."/>
            <person name="Spormann A.M."/>
            <person name="Op Den Camp H."/>
            <person name="Overmann J."/>
            <person name="Amann R."/>
            <person name="Jetten M.S.M."/>
            <person name="Mascher T."/>
            <person name="Medema M.H."/>
            <person name="Devos D.P."/>
            <person name="Kaster A.-K."/>
            <person name="Ovreas L."/>
            <person name="Rohde M."/>
            <person name="Galperin M.Y."/>
            <person name="Jogler C."/>
        </authorList>
    </citation>
    <scope>NUCLEOTIDE SEQUENCE [LARGE SCALE GENOMIC DNA]</scope>
    <source>
        <strain evidence="6 7">Pan54</strain>
    </source>
</reference>
<dbReference type="InterPro" id="IPR006224">
    <property type="entry name" value="PsdUridine_synth_RluA-like_CS"/>
</dbReference>
<dbReference type="InterPro" id="IPR006225">
    <property type="entry name" value="PsdUridine_synth_RluC/D"/>
</dbReference>
<dbReference type="PANTHER" id="PTHR21600">
    <property type="entry name" value="MITOCHONDRIAL RNA PSEUDOURIDINE SYNTHASE"/>
    <property type="match status" value="1"/>
</dbReference>
<comment type="similarity">
    <text evidence="1 4">Belongs to the pseudouridine synthase RluA family.</text>
</comment>
<dbReference type="RefSeq" id="WP_146503911.1">
    <property type="nucleotide sequence ID" value="NZ_SJPG01000001.1"/>
</dbReference>
<dbReference type="Pfam" id="PF00849">
    <property type="entry name" value="PseudoU_synth_2"/>
    <property type="match status" value="1"/>
</dbReference>
<dbReference type="OrthoDB" id="9784108at2"/>
<protein>
    <recommendedName>
        <fullName evidence="4">Pseudouridine synthase</fullName>
        <ecNumber evidence="4">5.4.99.-</ecNumber>
    </recommendedName>
</protein>
<evidence type="ECO:0000259" key="5">
    <source>
        <dbReference type="Pfam" id="PF00849"/>
    </source>
</evidence>
<sequence length="333" mass="37509">MVYSLELIVEPYQSGARVDAFLVQQLRNYSLWQIQRLAHWNALTVNHQPADLMRRLWPGNSVQVKLLEPPETLYDPEPFPLHIVYEDAWIVVVDKPVGVIAHPTGNMQSGTLCNFLQAHFDQQTPIKGLLRPGIVHRLDRETTGLIIVAKTHQAHRNLVDSFEHSRVSKTYIALVEGNLKESAGTIDLPIGQDHFGSKVLMSTRANTKNAKLAKTHWERLRNVGDYSLVMARPVTGRNHQIRVHFAAIGHPLAGDEFYGPRGQFKTASRQTLEEGRRMKEIRCEKTGLKRHALHAARIEFAHPITGVWLQLTSNLPADMLAAVLSLESQSSNS</sequence>
<dbReference type="GO" id="GO:0140098">
    <property type="term" value="F:catalytic activity, acting on RNA"/>
    <property type="evidence" value="ECO:0007669"/>
    <property type="project" value="UniProtKB-ARBA"/>
</dbReference>
<dbReference type="Gene3D" id="3.10.290.10">
    <property type="entry name" value="RNA-binding S4 domain"/>
    <property type="match status" value="1"/>
</dbReference>
<dbReference type="CDD" id="cd02869">
    <property type="entry name" value="PseudoU_synth_RluA_like"/>
    <property type="match status" value="1"/>
</dbReference>
<name>A0A5C5XI31_9PLAN</name>
<dbReference type="InterPro" id="IPR050188">
    <property type="entry name" value="RluA_PseudoU_synthase"/>
</dbReference>